<dbReference type="Pfam" id="PF13302">
    <property type="entry name" value="Acetyltransf_3"/>
    <property type="match status" value="1"/>
</dbReference>
<dbReference type="InterPro" id="IPR057736">
    <property type="entry name" value="SAF_PseI/NeuA/NeuB"/>
</dbReference>
<dbReference type="SUPFAM" id="SSF51269">
    <property type="entry name" value="AFP III-like domain"/>
    <property type="match status" value="1"/>
</dbReference>
<dbReference type="EMBL" id="LO017727">
    <property type="protein sequence ID" value="CRH06474.1"/>
    <property type="molecule type" value="Genomic_DNA"/>
</dbReference>
<dbReference type="GO" id="GO:0016747">
    <property type="term" value="F:acyltransferase activity, transferring groups other than amino-acyl groups"/>
    <property type="evidence" value="ECO:0007669"/>
    <property type="project" value="InterPro"/>
</dbReference>
<dbReference type="AlphaFoldDB" id="A0A1S7LJY3"/>
<feature type="domain" description="N-acetyltransferase" evidence="1">
    <location>
        <begin position="5"/>
        <end position="165"/>
    </location>
</feature>
<dbReference type="InterPro" id="IPR036732">
    <property type="entry name" value="AFP_Neu5c_C_sf"/>
</dbReference>
<dbReference type="GO" id="GO:0050462">
    <property type="term" value="F:N-acetylneuraminate synthase activity"/>
    <property type="evidence" value="ECO:0007669"/>
    <property type="project" value="UniProtKB-EC"/>
</dbReference>
<dbReference type="InterPro" id="IPR013974">
    <property type="entry name" value="SAF"/>
</dbReference>
<dbReference type="PANTHER" id="PTHR42966:SF1">
    <property type="entry name" value="SIALIC ACID SYNTHASE"/>
    <property type="match status" value="1"/>
</dbReference>
<dbReference type="InterPro" id="IPR000182">
    <property type="entry name" value="GNAT_dom"/>
</dbReference>
<dbReference type="PANTHER" id="PTHR42966">
    <property type="entry name" value="N-ACETYLNEURAMINATE SYNTHASE"/>
    <property type="match status" value="1"/>
</dbReference>
<dbReference type="Pfam" id="PF08666">
    <property type="entry name" value="SAF"/>
    <property type="match status" value="1"/>
</dbReference>
<gene>
    <name evidence="2" type="ORF">MAGMO_2312</name>
</gene>
<protein>
    <submittedName>
        <fullName evidence="2">Putative N-acetylneuraminate synthase</fullName>
        <ecNumber evidence="2">2.5.1.56</ecNumber>
    </submittedName>
</protein>
<dbReference type="SUPFAM" id="SSF51569">
    <property type="entry name" value="Aldolase"/>
    <property type="match status" value="1"/>
</dbReference>
<dbReference type="SUPFAM" id="SSF55729">
    <property type="entry name" value="Acyl-CoA N-acyltransferases (Nat)"/>
    <property type="match status" value="1"/>
</dbReference>
<organism evidence="2">
    <name type="scientific">Magnetococcus massalia (strain MO-1)</name>
    <dbReference type="NCBI Taxonomy" id="451514"/>
    <lineage>
        <taxon>Bacteria</taxon>
        <taxon>Pseudomonadati</taxon>
        <taxon>Pseudomonadota</taxon>
        <taxon>Magnetococcia</taxon>
        <taxon>Magnetococcales</taxon>
        <taxon>Magnetococcaceae</taxon>
        <taxon>Magnetococcus</taxon>
    </lineage>
</organism>
<proteinExistence type="predicted"/>
<dbReference type="InterPro" id="IPR013785">
    <property type="entry name" value="Aldolase_TIM"/>
</dbReference>
<dbReference type="InterPro" id="IPR013132">
    <property type="entry name" value="PseI/NeuA/B-like_N"/>
</dbReference>
<evidence type="ECO:0000259" key="1">
    <source>
        <dbReference type="PROSITE" id="PS51186"/>
    </source>
</evidence>
<dbReference type="GO" id="GO:0016051">
    <property type="term" value="P:carbohydrate biosynthetic process"/>
    <property type="evidence" value="ECO:0007669"/>
    <property type="project" value="InterPro"/>
</dbReference>
<name>A0A1S7LJY3_MAGMO</name>
<reference evidence="2" key="1">
    <citation type="submission" date="2015-04" db="EMBL/GenBank/DDBJ databases">
        <authorList>
            <person name="Syromyatnikov M.Y."/>
            <person name="Popov V.N."/>
        </authorList>
    </citation>
    <scope>NUCLEOTIDE SEQUENCE</scope>
    <source>
        <strain evidence="2">MO-1</strain>
    </source>
</reference>
<dbReference type="InterPro" id="IPR051690">
    <property type="entry name" value="PseI-like"/>
</dbReference>
<dbReference type="InterPro" id="IPR016181">
    <property type="entry name" value="Acyl_CoA_acyltransferase"/>
</dbReference>
<dbReference type="CDD" id="cd11615">
    <property type="entry name" value="SAF_NeuB_like"/>
    <property type="match status" value="1"/>
</dbReference>
<dbReference type="Gene3D" id="3.40.630.30">
    <property type="match status" value="1"/>
</dbReference>
<dbReference type="EC" id="2.5.1.56" evidence="2"/>
<keyword evidence="2" id="KW-0808">Transferase</keyword>
<dbReference type="Gene3D" id="3.90.1210.10">
    <property type="entry name" value="Antifreeze-like/N-acetylneuraminic acid synthase C-terminal domain"/>
    <property type="match status" value="1"/>
</dbReference>
<sequence>MSSDITLERCRPISEHARMVMAWRNDPHTLSMSYHKAPKQWPAFEREFVEKYFQIPQLPPMFLRAGSAQVGFLRFRPCADPESASGRSVELTIVIEPLQRGRGYAKLGLQLAMEFLRQSTDLHSVVAEVRQENSASHKLFLASGFRALNELTHTVEATGEECTITRYLYDLTPAYWKQQQVFVVAEAGSNWRVGSPKRDMAMARALIDVAVDAGADAVKFQTDRPESLYVANAGQGDYLAEAGIKQDNSTLFQDLAMPYEMVAELAAYCREQQIRFMSTPFSLEDFAAVDPHVDLHKLASYEISHAHLIRACAESGKPAIFSTGACGVEDIAWAVDHYRAHGGKDLCLMQSTASYPAPMESLNLRAISFLKNRFGVAVGLSDHSRHPIHGPVAAVGVGARVIEKHYTLDNHLPGPDHSFAILPAELKQMVEAIRAAEAALGQGGKRVEGAEEELASYARRGLQATRTIAKGEALMEGENVAILRPGQQTLGCHPRHLTAMQGQKATRAIAAGEGVQLTDWVAEES</sequence>
<evidence type="ECO:0000313" key="2">
    <source>
        <dbReference type="EMBL" id="CRH06474.1"/>
    </source>
</evidence>
<accession>A0A1S7LJY3</accession>
<dbReference type="PROSITE" id="PS51186">
    <property type="entry name" value="GNAT"/>
    <property type="match status" value="1"/>
</dbReference>
<dbReference type="Gene3D" id="3.20.20.70">
    <property type="entry name" value="Aldolase class I"/>
    <property type="match status" value="1"/>
</dbReference>
<dbReference type="GO" id="GO:0047444">
    <property type="term" value="F:N-acylneuraminate-9-phosphate synthase activity"/>
    <property type="evidence" value="ECO:0007669"/>
    <property type="project" value="TreeGrafter"/>
</dbReference>
<dbReference type="Pfam" id="PF03102">
    <property type="entry name" value="NeuB"/>
    <property type="match status" value="1"/>
</dbReference>